<dbReference type="GO" id="GO:0016020">
    <property type="term" value="C:membrane"/>
    <property type="evidence" value="ECO:0007669"/>
    <property type="project" value="TreeGrafter"/>
</dbReference>
<dbReference type="EMBL" id="CP011112">
    <property type="protein sequence ID" value="AKU16666.1"/>
    <property type="molecule type" value="Genomic_DNA"/>
</dbReference>
<dbReference type="Pfam" id="PF01757">
    <property type="entry name" value="Acyl_transf_3"/>
    <property type="match status" value="1"/>
</dbReference>
<keyword evidence="4" id="KW-1185">Reference proteome</keyword>
<name>A0A0K1JIY4_9MICO</name>
<dbReference type="GO" id="GO:0016747">
    <property type="term" value="F:acyltransferase activity, transferring groups other than amino-acyl groups"/>
    <property type="evidence" value="ECO:0007669"/>
    <property type="project" value="InterPro"/>
</dbReference>
<protein>
    <recommendedName>
        <fullName evidence="2">Acyltransferase 3 domain-containing protein</fullName>
    </recommendedName>
</protein>
<organism evidence="3 4">
    <name type="scientific">Luteipulveratus mongoliensis</name>
    <dbReference type="NCBI Taxonomy" id="571913"/>
    <lineage>
        <taxon>Bacteria</taxon>
        <taxon>Bacillati</taxon>
        <taxon>Actinomycetota</taxon>
        <taxon>Actinomycetes</taxon>
        <taxon>Micrococcales</taxon>
        <taxon>Dermacoccaceae</taxon>
        <taxon>Luteipulveratus</taxon>
    </lineage>
</organism>
<dbReference type="PANTHER" id="PTHR23028">
    <property type="entry name" value="ACETYLTRANSFERASE"/>
    <property type="match status" value="1"/>
</dbReference>
<evidence type="ECO:0000259" key="2">
    <source>
        <dbReference type="Pfam" id="PF01757"/>
    </source>
</evidence>
<dbReference type="STRING" id="571913.VV02_13650"/>
<dbReference type="GO" id="GO:0009103">
    <property type="term" value="P:lipopolysaccharide biosynthetic process"/>
    <property type="evidence" value="ECO:0007669"/>
    <property type="project" value="TreeGrafter"/>
</dbReference>
<feature type="transmembrane region" description="Helical" evidence="1">
    <location>
        <begin position="299"/>
        <end position="317"/>
    </location>
</feature>
<dbReference type="AlphaFoldDB" id="A0A0K1JIY4"/>
<feature type="transmembrane region" description="Helical" evidence="1">
    <location>
        <begin position="176"/>
        <end position="196"/>
    </location>
</feature>
<feature type="transmembrane region" description="Helical" evidence="1">
    <location>
        <begin position="208"/>
        <end position="229"/>
    </location>
</feature>
<dbReference type="KEGG" id="lmoi:VV02_13650"/>
<feature type="transmembrane region" description="Helical" evidence="1">
    <location>
        <begin position="241"/>
        <end position="257"/>
    </location>
</feature>
<proteinExistence type="predicted"/>
<feature type="transmembrane region" description="Helical" evidence="1">
    <location>
        <begin position="89"/>
        <end position="106"/>
    </location>
</feature>
<keyword evidence="1" id="KW-0472">Membrane</keyword>
<dbReference type="PANTHER" id="PTHR23028:SF53">
    <property type="entry name" value="ACYL_TRANSF_3 DOMAIN-CONTAINING PROTEIN"/>
    <property type="match status" value="1"/>
</dbReference>
<feature type="domain" description="Acyltransferase 3" evidence="2">
    <location>
        <begin position="8"/>
        <end position="354"/>
    </location>
</feature>
<feature type="transmembrane region" description="Helical" evidence="1">
    <location>
        <begin position="50"/>
        <end position="68"/>
    </location>
</feature>
<dbReference type="InterPro" id="IPR002656">
    <property type="entry name" value="Acyl_transf_3_dom"/>
</dbReference>
<keyword evidence="1" id="KW-1133">Transmembrane helix</keyword>
<dbReference type="OrthoDB" id="5242306at2"/>
<dbReference type="InterPro" id="IPR050879">
    <property type="entry name" value="Acyltransferase_3"/>
</dbReference>
<feature type="transmembrane region" description="Helical" evidence="1">
    <location>
        <begin position="337"/>
        <end position="356"/>
    </location>
</feature>
<evidence type="ECO:0000256" key="1">
    <source>
        <dbReference type="SAM" id="Phobius"/>
    </source>
</evidence>
<evidence type="ECO:0000313" key="3">
    <source>
        <dbReference type="EMBL" id="AKU16666.1"/>
    </source>
</evidence>
<reference evidence="3 4" key="1">
    <citation type="submission" date="2015-03" db="EMBL/GenBank/DDBJ databases">
        <title>Luteipulveratus halotolerans sp. nov., a novel actinobacterium (Dermacoccaceae) from Sarawak, Malaysia.</title>
        <authorList>
            <person name="Juboi H."/>
            <person name="Basik A."/>
            <person name="Shamsul S.S."/>
            <person name="Arnold P."/>
            <person name="Schmitt E.K."/>
            <person name="Sanglier J.-J."/>
            <person name="Yeo T."/>
        </authorList>
    </citation>
    <scope>NUCLEOTIDE SEQUENCE [LARGE SCALE GENOMIC DNA]</scope>
    <source>
        <strain evidence="3 4">MN07-A0370</strain>
    </source>
</reference>
<keyword evidence="1" id="KW-0812">Transmembrane</keyword>
<dbReference type="Proteomes" id="UP000066480">
    <property type="component" value="Chromosome"/>
</dbReference>
<evidence type="ECO:0000313" key="4">
    <source>
        <dbReference type="Proteomes" id="UP000066480"/>
    </source>
</evidence>
<feature type="transmembrane region" description="Helical" evidence="1">
    <location>
        <begin position="269"/>
        <end position="287"/>
    </location>
</feature>
<feature type="transmembrane region" description="Helical" evidence="1">
    <location>
        <begin position="12"/>
        <end position="30"/>
    </location>
</feature>
<dbReference type="RefSeq" id="WP_052592226.1">
    <property type="nucleotide sequence ID" value="NZ_CP011112.1"/>
</dbReference>
<accession>A0A0K1JIY4</accession>
<gene>
    <name evidence="3" type="ORF">VV02_13650</name>
</gene>
<feature type="transmembrane region" description="Helical" evidence="1">
    <location>
        <begin position="147"/>
        <end position="164"/>
    </location>
</feature>
<sequence>MSDARRMVSLDGMRGAIVLAVIAFHAWQYAGGQARSGQHDPYSLAIRGASWAVAWFFVATGALLYRSYSTRVLEDRETGPAHRFLMRRLLRVLPAYWVAVVVVWAARNPKLPGDWVDLVEHLTLTHVFDPQRIFWTIGPAWSLPSQILHYVVIALLWVPLARWCSGRSRTARTVALAAPCVALILIGLVYSVWLSLASGIDRGDWPILFSPAAQAPALGGGMLLGLVLARWKPQLRRVGSTLLAGAAVALLAALIGWEASHGSGHADVLGFRALSTATAIVFIASVMATQPNLWWNRAWGLEPLAMVGRISFSVYLWHEPSLLLMSALGVITPSDSVAHVTVVLLISGLVSGVLAYQAIEKPLANLTELVAPRVPFRDRYRAAHRSAEPELATVTSSSA</sequence>